<dbReference type="OrthoDB" id="4478223at2759"/>
<name>A0A5C5FS37_9BASI</name>
<sequence length="75" mass="8178">TSLASPTPAHEWTVMPLIWSAAMPVVAVTWYGRSRYSRSLVISCSKNDLPTPAEPVKKTLPPDRTCSRTASCSSE</sequence>
<comment type="caution">
    <text evidence="3">The sequence shown here is derived from an EMBL/GenBank/DDBJ whole genome shotgun (WGS) entry which is preliminary data.</text>
</comment>
<organism evidence="3 4">
    <name type="scientific">Rhodotorula diobovata</name>
    <dbReference type="NCBI Taxonomy" id="5288"/>
    <lineage>
        <taxon>Eukaryota</taxon>
        <taxon>Fungi</taxon>
        <taxon>Dikarya</taxon>
        <taxon>Basidiomycota</taxon>
        <taxon>Pucciniomycotina</taxon>
        <taxon>Microbotryomycetes</taxon>
        <taxon>Sporidiobolales</taxon>
        <taxon>Sporidiobolaceae</taxon>
        <taxon>Rhodotorula</taxon>
    </lineage>
</organism>
<gene>
    <name evidence="3" type="ORF">DMC30DRAFT_334603</name>
</gene>
<dbReference type="EMBL" id="SOZI01000131">
    <property type="protein sequence ID" value="TNY18581.1"/>
    <property type="molecule type" value="Genomic_DNA"/>
</dbReference>
<protein>
    <submittedName>
        <fullName evidence="3">Uncharacterized protein</fullName>
    </submittedName>
</protein>
<evidence type="ECO:0000313" key="3">
    <source>
        <dbReference type="EMBL" id="TNY18581.1"/>
    </source>
</evidence>
<keyword evidence="4" id="KW-1185">Reference proteome</keyword>
<keyword evidence="2" id="KW-1133">Transmembrane helix</keyword>
<evidence type="ECO:0000313" key="4">
    <source>
        <dbReference type="Proteomes" id="UP000311382"/>
    </source>
</evidence>
<feature type="non-terminal residue" evidence="3">
    <location>
        <position position="1"/>
    </location>
</feature>
<keyword evidence="2" id="KW-0472">Membrane</keyword>
<feature type="non-terminal residue" evidence="3">
    <location>
        <position position="75"/>
    </location>
</feature>
<feature type="transmembrane region" description="Helical" evidence="2">
    <location>
        <begin position="12"/>
        <end position="32"/>
    </location>
</feature>
<feature type="region of interest" description="Disordered" evidence="1">
    <location>
        <begin position="49"/>
        <end position="75"/>
    </location>
</feature>
<reference evidence="3 4" key="1">
    <citation type="submission" date="2019-03" db="EMBL/GenBank/DDBJ databases">
        <title>Rhodosporidium diobovatum UCD-FST 08-225 genome sequencing, assembly, and annotation.</title>
        <authorList>
            <person name="Fakankun I.U."/>
            <person name="Fristensky B."/>
            <person name="Levin D.B."/>
        </authorList>
    </citation>
    <scope>NUCLEOTIDE SEQUENCE [LARGE SCALE GENOMIC DNA]</scope>
    <source>
        <strain evidence="3 4">UCD-FST 08-225</strain>
    </source>
</reference>
<dbReference type="Proteomes" id="UP000311382">
    <property type="component" value="Unassembled WGS sequence"/>
</dbReference>
<evidence type="ECO:0000256" key="1">
    <source>
        <dbReference type="SAM" id="MobiDB-lite"/>
    </source>
</evidence>
<dbReference type="AlphaFoldDB" id="A0A5C5FS37"/>
<proteinExistence type="predicted"/>
<evidence type="ECO:0000256" key="2">
    <source>
        <dbReference type="SAM" id="Phobius"/>
    </source>
</evidence>
<keyword evidence="2" id="KW-0812">Transmembrane</keyword>
<accession>A0A5C5FS37</accession>